<evidence type="ECO:0000313" key="5">
    <source>
        <dbReference type="EMBL" id="MBA4542113.1"/>
    </source>
</evidence>
<dbReference type="Pfam" id="PF08279">
    <property type="entry name" value="HTH_11"/>
    <property type="match status" value="1"/>
</dbReference>
<dbReference type="Proteomes" id="UP000530514">
    <property type="component" value="Unassembled WGS sequence"/>
</dbReference>
<gene>
    <name evidence="5" type="ORF">H1164_04265</name>
</gene>
<dbReference type="GO" id="GO:0003700">
    <property type="term" value="F:DNA-binding transcription factor activity"/>
    <property type="evidence" value="ECO:0007669"/>
    <property type="project" value="InterPro"/>
</dbReference>
<dbReference type="SMART" id="SM00420">
    <property type="entry name" value="HTH_DEOR"/>
    <property type="match status" value="1"/>
</dbReference>
<comment type="caution">
    <text evidence="5">The sequence shown here is derived from an EMBL/GenBank/DDBJ whole genome shotgun (WGS) entry which is preliminary data.</text>
</comment>
<keyword evidence="3" id="KW-0804">Transcription</keyword>
<dbReference type="RefSeq" id="WP_033099498.1">
    <property type="nucleotide sequence ID" value="NZ_JACEIP010000004.1"/>
</dbReference>
<evidence type="ECO:0000259" key="4">
    <source>
        <dbReference type="PROSITE" id="PS51000"/>
    </source>
</evidence>
<dbReference type="PANTHER" id="PTHR38600">
    <property type="entry name" value="TRANSCRIPTIONAL REGULATORY PROTEIN"/>
    <property type="match status" value="1"/>
</dbReference>
<keyword evidence="1" id="KW-0805">Transcription regulation</keyword>
<dbReference type="GO" id="GO:0003677">
    <property type="term" value="F:DNA binding"/>
    <property type="evidence" value="ECO:0007669"/>
    <property type="project" value="UniProtKB-KW"/>
</dbReference>
<sequence>MNGASSTRRQIMMMLKTEGALTVGEIAERLGVTEMAVRRHINTLERDGLIATKLLRQAMGRPTNQYYLTEKSEDCFPKSYSNFTLDLLQDLEENHGLEMIEQVFRSREKRLTEEYQADFSGKSLDEKVELLAKIQDSKGYMVEVNKQEDGSYRLVEYNCPIAQVANRYNHACKCEINWFKKLLNADVERMECKAKGGQNCIYTIRARQMAKI</sequence>
<evidence type="ECO:0000256" key="1">
    <source>
        <dbReference type="ARBA" id="ARBA00023015"/>
    </source>
</evidence>
<dbReference type="InterPro" id="IPR001034">
    <property type="entry name" value="DeoR_HTH"/>
</dbReference>
<dbReference type="PROSITE" id="PS51000">
    <property type="entry name" value="HTH_DEOR_2"/>
    <property type="match status" value="1"/>
</dbReference>
<accession>A0A7W2AHS2</accession>
<dbReference type="OrthoDB" id="155998at2"/>
<name>A0A7W2AHS2_9BACL</name>
<protein>
    <submittedName>
        <fullName evidence="5">Transcriptional regulator</fullName>
    </submittedName>
</protein>
<keyword evidence="2" id="KW-0238">DNA-binding</keyword>
<dbReference type="CDD" id="cd00090">
    <property type="entry name" value="HTH_ARSR"/>
    <property type="match status" value="1"/>
</dbReference>
<dbReference type="Gene3D" id="1.10.10.10">
    <property type="entry name" value="Winged helix-like DNA-binding domain superfamily/Winged helix DNA-binding domain"/>
    <property type="match status" value="1"/>
</dbReference>
<dbReference type="SMART" id="SM00418">
    <property type="entry name" value="HTH_ARSR"/>
    <property type="match status" value="1"/>
</dbReference>
<reference evidence="5 6" key="1">
    <citation type="submission" date="2020-07" db="EMBL/GenBank/DDBJ databases">
        <authorList>
            <person name="Feng H."/>
        </authorList>
    </citation>
    <scope>NUCLEOTIDE SEQUENCE [LARGE SCALE GENOMIC DNA]</scope>
    <source>
        <strain evidence="6">s-11</strain>
    </source>
</reference>
<evidence type="ECO:0000256" key="3">
    <source>
        <dbReference type="ARBA" id="ARBA00023163"/>
    </source>
</evidence>
<dbReference type="EMBL" id="JACEIP010000004">
    <property type="protein sequence ID" value="MBA4542113.1"/>
    <property type="molecule type" value="Genomic_DNA"/>
</dbReference>
<proteinExistence type="predicted"/>
<dbReference type="InterPro" id="IPR001845">
    <property type="entry name" value="HTH_ArsR_DNA-bd_dom"/>
</dbReference>
<organism evidence="5 6">
    <name type="scientific">Thermoactinomyces daqus</name>
    <dbReference type="NCBI Taxonomy" id="1329516"/>
    <lineage>
        <taxon>Bacteria</taxon>
        <taxon>Bacillati</taxon>
        <taxon>Bacillota</taxon>
        <taxon>Bacilli</taxon>
        <taxon>Bacillales</taxon>
        <taxon>Thermoactinomycetaceae</taxon>
        <taxon>Thermoactinomyces</taxon>
    </lineage>
</organism>
<feature type="domain" description="HTH deoR-type" evidence="4">
    <location>
        <begin position="4"/>
        <end position="64"/>
    </location>
</feature>
<dbReference type="PANTHER" id="PTHR38600:SF2">
    <property type="entry name" value="SLL0088 PROTEIN"/>
    <property type="match status" value="1"/>
</dbReference>
<evidence type="ECO:0000256" key="2">
    <source>
        <dbReference type="ARBA" id="ARBA00023125"/>
    </source>
</evidence>
<evidence type="ECO:0000313" key="6">
    <source>
        <dbReference type="Proteomes" id="UP000530514"/>
    </source>
</evidence>
<dbReference type="SUPFAM" id="SSF46785">
    <property type="entry name" value="Winged helix' DNA-binding domain"/>
    <property type="match status" value="1"/>
</dbReference>
<keyword evidence="6" id="KW-1185">Reference proteome</keyword>
<dbReference type="AlphaFoldDB" id="A0A7W2AHS2"/>
<dbReference type="InterPro" id="IPR036390">
    <property type="entry name" value="WH_DNA-bd_sf"/>
</dbReference>
<dbReference type="InterPro" id="IPR036388">
    <property type="entry name" value="WH-like_DNA-bd_sf"/>
</dbReference>
<dbReference type="InterPro" id="IPR013196">
    <property type="entry name" value="HTH_11"/>
</dbReference>
<dbReference type="InterPro" id="IPR011991">
    <property type="entry name" value="ArsR-like_HTH"/>
</dbReference>